<dbReference type="AlphaFoldDB" id="A0A7T7M9R3"/>
<comment type="similarity">
    <text evidence="5">Belongs to the binding-protein-dependent transport system permease family.</text>
</comment>
<feature type="transmembrane region" description="Helical" evidence="5">
    <location>
        <begin position="111"/>
        <end position="135"/>
    </location>
</feature>
<feature type="transmembrane region" description="Helical" evidence="5">
    <location>
        <begin position="255"/>
        <end position="274"/>
    </location>
</feature>
<dbReference type="PANTHER" id="PTHR43496:SF1">
    <property type="entry name" value="POLYGALACTURONAN_RHAMNOGALACTURONAN TRANSPORT SYSTEM PERMEASE PROTEIN YTEP"/>
    <property type="match status" value="1"/>
</dbReference>
<comment type="subcellular location">
    <subcellularLocation>
        <location evidence="5">Cell membrane</location>
        <topology evidence="5">Multi-pass membrane protein</topology>
    </subcellularLocation>
    <subcellularLocation>
        <location evidence="1">Membrane</location>
        <topology evidence="1">Multi-pass membrane protein</topology>
    </subcellularLocation>
</comment>
<evidence type="ECO:0000313" key="8">
    <source>
        <dbReference type="EMBL" id="QQM67462.1"/>
    </source>
</evidence>
<evidence type="ECO:0000256" key="6">
    <source>
        <dbReference type="SAM" id="MobiDB-lite"/>
    </source>
</evidence>
<name>A0A7T7M9R3_9ACTO</name>
<dbReference type="GO" id="GO:0005886">
    <property type="term" value="C:plasma membrane"/>
    <property type="evidence" value="ECO:0007669"/>
    <property type="project" value="UniProtKB-SubCell"/>
</dbReference>
<feature type="transmembrane region" description="Helical" evidence="5">
    <location>
        <begin position="27"/>
        <end position="52"/>
    </location>
</feature>
<evidence type="ECO:0000256" key="3">
    <source>
        <dbReference type="ARBA" id="ARBA00022989"/>
    </source>
</evidence>
<dbReference type="CDD" id="cd06261">
    <property type="entry name" value="TM_PBP2"/>
    <property type="match status" value="2"/>
</dbReference>
<dbReference type="Proteomes" id="UP000595895">
    <property type="component" value="Chromosome"/>
</dbReference>
<gene>
    <name evidence="8" type="ORF">JG540_00705</name>
</gene>
<dbReference type="RefSeq" id="WP_200276070.1">
    <property type="nucleotide sequence ID" value="NZ_CP066802.1"/>
</dbReference>
<keyword evidence="9" id="KW-1185">Reference proteome</keyword>
<evidence type="ECO:0000259" key="7">
    <source>
        <dbReference type="PROSITE" id="PS50928"/>
    </source>
</evidence>
<feature type="transmembrane region" description="Helical" evidence="5">
    <location>
        <begin position="497"/>
        <end position="520"/>
    </location>
</feature>
<feature type="transmembrane region" description="Helical" evidence="5">
    <location>
        <begin position="540"/>
        <end position="565"/>
    </location>
</feature>
<dbReference type="KEGG" id="awe:JG540_00705"/>
<feature type="transmembrane region" description="Helical" evidence="5">
    <location>
        <begin position="395"/>
        <end position="415"/>
    </location>
</feature>
<evidence type="ECO:0000256" key="1">
    <source>
        <dbReference type="ARBA" id="ARBA00004141"/>
    </source>
</evidence>
<dbReference type="Gene3D" id="1.10.3720.10">
    <property type="entry name" value="MetI-like"/>
    <property type="match status" value="2"/>
</dbReference>
<keyword evidence="3 5" id="KW-1133">Transmembrane helix</keyword>
<feature type="domain" description="ABC transmembrane type-1" evidence="7">
    <location>
        <begin position="357"/>
        <end position="561"/>
    </location>
</feature>
<sequence>MSAPATVAASTPQPRTRTRTKVRQDPVTLTITAVVVLLLLMLVGLPLIRILAEAFTAGGLEVLGDLLTSRTNRAIMLNTLVLGAVVGAAGTLVGFVLAYIQARVAFRGKKLFHLICLMPIVSPPFAVATASITLFGRNGIISTQMLGQQWNIYGLPGLTLVLTLSFFPVAYMNLLGMFRSLDPAMEEAASSLGASRWTIFRTVTLPMVVPGIAASFLLLFVEAIADLANPLVIGGDYTVLASRAYIAITGEYNTAAGAAYSLVLLVPSLLVFLLQRYWSNRSSTVTVTGKPAGSFKPVRDNRTRVPLLALAVAVLGLVVTVYAAVLVGAFVEILGVNNSFTLRHFEYILSGIGNDAMVDTTLLALAATPVAGVLGMVIAWLVVVRLRRGAAIMDFVGMLGLAVPGTVIGIGYLVTYNVPVALFGVNVVPALAGGGAVAGGAIAIVMVYVARSTPAGQRSGVASLQQIDKAIDEASTSLGASGLATFRRVTLPLIRPAFLAGLTYAFSRSMTTLSPIIFITTPHTKIMTSQILSEVDAGRFGNAFAFCVILIVIVLSVTGLMNLVVKDRSVRTGASL</sequence>
<evidence type="ECO:0000256" key="5">
    <source>
        <dbReference type="RuleBase" id="RU363032"/>
    </source>
</evidence>
<protein>
    <submittedName>
        <fullName evidence="8">Iron ABC transporter permease</fullName>
    </submittedName>
</protein>
<evidence type="ECO:0000256" key="2">
    <source>
        <dbReference type="ARBA" id="ARBA00022692"/>
    </source>
</evidence>
<dbReference type="Pfam" id="PF00528">
    <property type="entry name" value="BPD_transp_1"/>
    <property type="match status" value="2"/>
</dbReference>
<proteinExistence type="inferred from homology"/>
<feature type="transmembrane region" description="Helical" evidence="5">
    <location>
        <begin position="199"/>
        <end position="221"/>
    </location>
</feature>
<dbReference type="EMBL" id="CP066802">
    <property type="protein sequence ID" value="QQM67462.1"/>
    <property type="molecule type" value="Genomic_DNA"/>
</dbReference>
<feature type="transmembrane region" description="Helical" evidence="5">
    <location>
        <begin position="75"/>
        <end position="99"/>
    </location>
</feature>
<feature type="transmembrane region" description="Helical" evidence="5">
    <location>
        <begin position="427"/>
        <end position="449"/>
    </location>
</feature>
<dbReference type="InterPro" id="IPR000515">
    <property type="entry name" value="MetI-like"/>
</dbReference>
<dbReference type="PROSITE" id="PS50928">
    <property type="entry name" value="ABC_TM1"/>
    <property type="match status" value="2"/>
</dbReference>
<keyword evidence="4 5" id="KW-0472">Membrane</keyword>
<feature type="transmembrane region" description="Helical" evidence="5">
    <location>
        <begin position="362"/>
        <end position="383"/>
    </location>
</feature>
<accession>A0A7T7M9R3</accession>
<feature type="transmembrane region" description="Helical" evidence="5">
    <location>
        <begin position="305"/>
        <end position="331"/>
    </location>
</feature>
<keyword evidence="2 5" id="KW-0812">Transmembrane</keyword>
<feature type="transmembrane region" description="Helical" evidence="5">
    <location>
        <begin position="155"/>
        <end position="178"/>
    </location>
</feature>
<dbReference type="PANTHER" id="PTHR43496">
    <property type="entry name" value="PROTEIN LPLB"/>
    <property type="match status" value="1"/>
</dbReference>
<feature type="domain" description="ABC transmembrane type-1" evidence="7">
    <location>
        <begin position="76"/>
        <end position="275"/>
    </location>
</feature>
<keyword evidence="5" id="KW-0813">Transport</keyword>
<reference evidence="8 9" key="1">
    <citation type="submission" date="2020-12" db="EMBL/GenBank/DDBJ databases">
        <authorList>
            <person name="Zhou J."/>
        </authorList>
    </citation>
    <scope>NUCLEOTIDE SEQUENCE [LARGE SCALE GENOMIC DNA]</scope>
    <source>
        <strain evidence="8 9">CCUG 61299</strain>
    </source>
</reference>
<dbReference type="InterPro" id="IPR035906">
    <property type="entry name" value="MetI-like_sf"/>
</dbReference>
<feature type="region of interest" description="Disordered" evidence="6">
    <location>
        <begin position="1"/>
        <end position="20"/>
    </location>
</feature>
<dbReference type="GO" id="GO:0055085">
    <property type="term" value="P:transmembrane transport"/>
    <property type="evidence" value="ECO:0007669"/>
    <property type="project" value="InterPro"/>
</dbReference>
<evidence type="ECO:0000256" key="4">
    <source>
        <dbReference type="ARBA" id="ARBA00023136"/>
    </source>
</evidence>
<organism evidence="8 9">
    <name type="scientific">Actinomyces weissii</name>
    <dbReference type="NCBI Taxonomy" id="675090"/>
    <lineage>
        <taxon>Bacteria</taxon>
        <taxon>Bacillati</taxon>
        <taxon>Actinomycetota</taxon>
        <taxon>Actinomycetes</taxon>
        <taxon>Actinomycetales</taxon>
        <taxon>Actinomycetaceae</taxon>
        <taxon>Actinomyces</taxon>
    </lineage>
</organism>
<dbReference type="SUPFAM" id="SSF161098">
    <property type="entry name" value="MetI-like"/>
    <property type="match status" value="2"/>
</dbReference>
<evidence type="ECO:0000313" key="9">
    <source>
        <dbReference type="Proteomes" id="UP000595895"/>
    </source>
</evidence>